<organism evidence="1 2">
    <name type="scientific">Grimontia marina</name>
    <dbReference type="NCBI Taxonomy" id="646534"/>
    <lineage>
        <taxon>Bacteria</taxon>
        <taxon>Pseudomonadati</taxon>
        <taxon>Pseudomonadota</taxon>
        <taxon>Gammaproteobacteria</taxon>
        <taxon>Vibrionales</taxon>
        <taxon>Vibrionaceae</taxon>
        <taxon>Grimontia</taxon>
    </lineage>
</organism>
<name>A0A128FH24_9GAMM</name>
<accession>A0A128FH24</accession>
<sequence>METHRVGLLYSSECTYHSIAYDALRGAKYAINKINLDDQYPFELEGVHVDPKGNLDAYIEGAQSLLGDGIKHIVGTITSSARKEVIADIHEHQGLLWYGSPYEGYECDENVVYHGACPNQNLLQILRFAVPTFGKRVALMGSNYVWGWESNRIARDAIESIGGEIIEDTYYRFDTTEFRSAIDNILAKRPDFVINNLVGKSSYAFLCHLNDVWKGQPLPVLSSNLSECELRCIPPLPNLRLFTALIFFQTVNPVFVKKVKRTLGEGKPVSSNFLGAYLSVLSLANAIKIAGSNDVQAVRSVLQQVNIDSPMGYMLSIAKNQHVNLPCFIGERHGDEFNVVSCSPPIEPNPYLIAQQFLVDVEWQKRTVRLEVVK</sequence>
<dbReference type="PANTHER" id="PTHR47628:SF1">
    <property type="entry name" value="ALIPHATIC AMIDASE EXPRESSION-REGULATING PROTEIN"/>
    <property type="match status" value="1"/>
</dbReference>
<dbReference type="RefSeq" id="WP_062713732.1">
    <property type="nucleotide sequence ID" value="NZ_CAWRCI010000052.1"/>
</dbReference>
<dbReference type="Pfam" id="PF13433">
    <property type="entry name" value="Peripla_BP_5"/>
    <property type="match status" value="1"/>
</dbReference>
<dbReference type="EMBL" id="FIZY01000052">
    <property type="protein sequence ID" value="CZF86102.1"/>
    <property type="molecule type" value="Genomic_DNA"/>
</dbReference>
<gene>
    <name evidence="1" type="primary">amiC_2</name>
    <name evidence="1" type="ORF">GMA8713_04135</name>
</gene>
<dbReference type="SUPFAM" id="SSF53822">
    <property type="entry name" value="Periplasmic binding protein-like I"/>
    <property type="match status" value="1"/>
</dbReference>
<dbReference type="Proteomes" id="UP000073601">
    <property type="component" value="Unassembled WGS sequence"/>
</dbReference>
<reference evidence="2" key="1">
    <citation type="submission" date="2016-02" db="EMBL/GenBank/DDBJ databases">
        <authorList>
            <person name="Rodrigo-Torres Lidia"/>
            <person name="Arahal R.David."/>
        </authorList>
    </citation>
    <scope>NUCLEOTIDE SEQUENCE [LARGE SCALE GENOMIC DNA]</scope>
    <source>
        <strain evidence="2">CECT 8713</strain>
    </source>
</reference>
<keyword evidence="2" id="KW-1185">Reference proteome</keyword>
<protein>
    <submittedName>
        <fullName evidence="1">Aliphatic amidase expression-regulating protein</fullName>
    </submittedName>
</protein>
<evidence type="ECO:0000313" key="2">
    <source>
        <dbReference type="Proteomes" id="UP000073601"/>
    </source>
</evidence>
<evidence type="ECO:0000313" key="1">
    <source>
        <dbReference type="EMBL" id="CZF86102.1"/>
    </source>
</evidence>
<dbReference type="AlphaFoldDB" id="A0A128FH24"/>
<dbReference type="InterPro" id="IPR028082">
    <property type="entry name" value="Peripla_BP_I"/>
</dbReference>
<dbReference type="Gene3D" id="3.40.50.2300">
    <property type="match status" value="2"/>
</dbReference>
<proteinExistence type="predicted"/>
<dbReference type="PANTHER" id="PTHR47628">
    <property type="match status" value="1"/>
</dbReference>